<dbReference type="EMBL" id="BAABKE010000002">
    <property type="protein sequence ID" value="GAA5096454.1"/>
    <property type="molecule type" value="Genomic_DNA"/>
</dbReference>
<accession>A0ABP9MJZ5</accession>
<dbReference type="RefSeq" id="WP_245831113.1">
    <property type="nucleotide sequence ID" value="NZ_BAABKE010000002.1"/>
</dbReference>
<evidence type="ECO:0000256" key="1">
    <source>
        <dbReference type="SAM" id="SignalP"/>
    </source>
</evidence>
<feature type="chain" id="PRO_5046302375" evidence="1">
    <location>
        <begin position="19"/>
        <end position="131"/>
    </location>
</feature>
<gene>
    <name evidence="2" type="ORF">GCM10023338_06810</name>
</gene>
<keyword evidence="1" id="KW-0732">Signal</keyword>
<proteinExistence type="predicted"/>
<evidence type="ECO:0000313" key="2">
    <source>
        <dbReference type="EMBL" id="GAA5096454.1"/>
    </source>
</evidence>
<organism evidence="2 3">
    <name type="scientific">Wohlfahrtiimonas larvae</name>
    <dbReference type="NCBI Taxonomy" id="1157986"/>
    <lineage>
        <taxon>Bacteria</taxon>
        <taxon>Pseudomonadati</taxon>
        <taxon>Pseudomonadota</taxon>
        <taxon>Gammaproteobacteria</taxon>
        <taxon>Cardiobacteriales</taxon>
        <taxon>Ignatzschineriaceae</taxon>
        <taxon>Wohlfahrtiimonas</taxon>
    </lineage>
</organism>
<comment type="caution">
    <text evidence="2">The sequence shown here is derived from an EMBL/GenBank/DDBJ whole genome shotgun (WGS) entry which is preliminary data.</text>
</comment>
<evidence type="ECO:0000313" key="3">
    <source>
        <dbReference type="Proteomes" id="UP001500631"/>
    </source>
</evidence>
<dbReference type="Proteomes" id="UP001500631">
    <property type="component" value="Unassembled WGS sequence"/>
</dbReference>
<keyword evidence="3" id="KW-1185">Reference proteome</keyword>
<sequence length="131" mass="14798">MIRSTLFLALITLSFSNAQLTFNALEKMKQPFSFAQQSIIARLMATQAKQIEEGVMTEFESRCISSNIVIMMGDTNAERFTAIAEKAYAHQMESLSVDEISFMQTVNDKYMTVLAIVAEECSQKPQKETHE</sequence>
<feature type="signal peptide" evidence="1">
    <location>
        <begin position="1"/>
        <end position="18"/>
    </location>
</feature>
<reference evidence="3" key="1">
    <citation type="journal article" date="2019" name="Int. J. Syst. Evol. Microbiol.">
        <title>The Global Catalogue of Microorganisms (GCM) 10K type strain sequencing project: providing services to taxonomists for standard genome sequencing and annotation.</title>
        <authorList>
            <consortium name="The Broad Institute Genomics Platform"/>
            <consortium name="The Broad Institute Genome Sequencing Center for Infectious Disease"/>
            <person name="Wu L."/>
            <person name="Ma J."/>
        </authorList>
    </citation>
    <scope>NUCLEOTIDE SEQUENCE [LARGE SCALE GENOMIC DNA]</scope>
    <source>
        <strain evidence="3">JCM 18424</strain>
    </source>
</reference>
<name>A0ABP9MJZ5_9GAMM</name>
<protein>
    <submittedName>
        <fullName evidence="2">Uncharacterized protein</fullName>
    </submittedName>
</protein>